<accession>A0ABW6K7A9</accession>
<proteinExistence type="predicted"/>
<comment type="caution">
    <text evidence="2">The sequence shown here is derived from an EMBL/GenBank/DDBJ whole genome shotgun (WGS) entry which is preliminary data.</text>
</comment>
<reference evidence="2 3" key="1">
    <citation type="submission" date="2024-08" db="EMBL/GenBank/DDBJ databases">
        <title>Two novel Cytobacillus novel species.</title>
        <authorList>
            <person name="Liu G."/>
        </authorList>
    </citation>
    <scope>NUCLEOTIDE SEQUENCE [LARGE SCALE GENOMIC DNA]</scope>
    <source>
        <strain evidence="2 3">FJAT-54145</strain>
    </source>
</reference>
<feature type="transmembrane region" description="Helical" evidence="1">
    <location>
        <begin position="77"/>
        <end position="97"/>
    </location>
</feature>
<dbReference type="Proteomes" id="UP001601059">
    <property type="component" value="Unassembled WGS sequence"/>
</dbReference>
<dbReference type="EMBL" id="JBIACK010000001">
    <property type="protein sequence ID" value="MFE8700046.1"/>
    <property type="molecule type" value="Genomic_DNA"/>
</dbReference>
<keyword evidence="1" id="KW-0812">Transmembrane</keyword>
<evidence type="ECO:0000256" key="1">
    <source>
        <dbReference type="SAM" id="Phobius"/>
    </source>
</evidence>
<gene>
    <name evidence="2" type="ORF">ACFYKX_05340</name>
</gene>
<dbReference type="RefSeq" id="WP_389358762.1">
    <property type="nucleotide sequence ID" value="NZ_JBIACK010000001.1"/>
</dbReference>
<organism evidence="2 3">
    <name type="scientific">Cytobacillus spartinae</name>
    <dbReference type="NCBI Taxonomy" id="3299023"/>
    <lineage>
        <taxon>Bacteria</taxon>
        <taxon>Bacillati</taxon>
        <taxon>Bacillota</taxon>
        <taxon>Bacilli</taxon>
        <taxon>Bacillales</taxon>
        <taxon>Bacillaceae</taxon>
        <taxon>Cytobacillus</taxon>
    </lineage>
</organism>
<feature type="transmembrane region" description="Helical" evidence="1">
    <location>
        <begin position="134"/>
        <end position="154"/>
    </location>
</feature>
<keyword evidence="1" id="KW-1133">Transmembrane helix</keyword>
<keyword evidence="3" id="KW-1185">Reference proteome</keyword>
<evidence type="ECO:0000313" key="2">
    <source>
        <dbReference type="EMBL" id="MFE8700046.1"/>
    </source>
</evidence>
<keyword evidence="1" id="KW-0472">Membrane</keyword>
<feature type="transmembrane region" description="Helical" evidence="1">
    <location>
        <begin position="12"/>
        <end position="29"/>
    </location>
</feature>
<feature type="transmembrane region" description="Helical" evidence="1">
    <location>
        <begin position="104"/>
        <end position="122"/>
    </location>
</feature>
<evidence type="ECO:0000313" key="3">
    <source>
        <dbReference type="Proteomes" id="UP001601059"/>
    </source>
</evidence>
<sequence length="169" mass="20421">MKVYDQQFNQNEWFIVIVFVVFYLVIFFMPRRFSLTTSMTLVLVGIYIGMLSDHTISIPPFDFYDVNDNSSYQFFDFLTYVMYGPFGYIYCYIYDYYKFRGFKVLFYMLFWAGIAMLLEYTATKLGVFHYKQGYRLLFSLPIYLGLLSITLLYFDILLKREKNIYFNSN</sequence>
<name>A0ABW6K7A9_9BACI</name>
<protein>
    <submittedName>
        <fullName evidence="2">Uncharacterized protein</fullName>
    </submittedName>
</protein>